<dbReference type="CDD" id="cd06558">
    <property type="entry name" value="crotonase-like"/>
    <property type="match status" value="1"/>
</dbReference>
<dbReference type="InterPro" id="IPR014748">
    <property type="entry name" value="Enoyl-CoA_hydra_C"/>
</dbReference>
<comment type="similarity">
    <text evidence="1">Belongs to the enoyl-CoA hydratase/isomerase family.</text>
</comment>
<proteinExistence type="inferred from homology"/>
<dbReference type="EMBL" id="PDNV01000014">
    <property type="protein sequence ID" value="PLC52269.1"/>
    <property type="molecule type" value="Genomic_DNA"/>
</dbReference>
<name>A0A2N4UB72_9BURK</name>
<evidence type="ECO:0000256" key="1">
    <source>
        <dbReference type="ARBA" id="ARBA00005254"/>
    </source>
</evidence>
<dbReference type="GO" id="GO:0016829">
    <property type="term" value="F:lyase activity"/>
    <property type="evidence" value="ECO:0007669"/>
    <property type="project" value="UniProtKB-KW"/>
</dbReference>
<sequence>MGKNMNMENVTTKVEGPLGVITINRPQQLNALDVPTLEQLEAALAEFERNNEVRVILVTGAGDKAFVAGGDIADLNSRKGLAHYNEFAEVVHRVFRRFEECDKPTIGVINGWALGGGTELLLALDIRLVAEEAKLGLPEITLGLFPGAGGTQRIIRQIPLCRAKELMFTGDHITAGEAVSLGLCNRAVPRDQLWNEATELARRIATKSPLVLKLLKRNLRHGSEMPLGAALAHEQAMIGLVLDSNDAHEGCEAFLDKRAPSFKGN</sequence>
<dbReference type="Gene3D" id="3.90.226.10">
    <property type="entry name" value="2-enoyl-CoA Hydratase, Chain A, domain 1"/>
    <property type="match status" value="1"/>
</dbReference>
<dbReference type="OrthoDB" id="9774843at2"/>
<dbReference type="SUPFAM" id="SSF52096">
    <property type="entry name" value="ClpP/crotonase"/>
    <property type="match status" value="1"/>
</dbReference>
<comment type="caution">
    <text evidence="3">The sequence shown here is derived from an EMBL/GenBank/DDBJ whole genome shotgun (WGS) entry which is preliminary data.</text>
</comment>
<evidence type="ECO:0000313" key="3">
    <source>
        <dbReference type="EMBL" id="PLC52269.1"/>
    </source>
</evidence>
<keyword evidence="2" id="KW-0456">Lyase</keyword>
<dbReference type="InterPro" id="IPR029045">
    <property type="entry name" value="ClpP/crotonase-like_dom_sf"/>
</dbReference>
<dbReference type="Pfam" id="PF00378">
    <property type="entry name" value="ECH_1"/>
    <property type="match status" value="1"/>
</dbReference>
<evidence type="ECO:0000313" key="4">
    <source>
        <dbReference type="Proteomes" id="UP000234328"/>
    </source>
</evidence>
<dbReference type="PANTHER" id="PTHR11941:SF54">
    <property type="entry name" value="ENOYL-COA HYDRATASE, MITOCHONDRIAL"/>
    <property type="match status" value="1"/>
</dbReference>
<keyword evidence="4" id="KW-1185">Reference proteome</keyword>
<protein>
    <submittedName>
        <fullName evidence="3">Enoyl-CoA hydratase</fullName>
    </submittedName>
</protein>
<dbReference type="GO" id="GO:0006635">
    <property type="term" value="P:fatty acid beta-oxidation"/>
    <property type="evidence" value="ECO:0007669"/>
    <property type="project" value="TreeGrafter"/>
</dbReference>
<dbReference type="InterPro" id="IPR001753">
    <property type="entry name" value="Enoyl-CoA_hydra/iso"/>
</dbReference>
<accession>A0A2N4UB72</accession>
<dbReference type="AlphaFoldDB" id="A0A2N4UB72"/>
<evidence type="ECO:0000256" key="2">
    <source>
        <dbReference type="ARBA" id="ARBA00023239"/>
    </source>
</evidence>
<reference evidence="3 4" key="1">
    <citation type="submission" date="2017-10" db="EMBL/GenBank/DDBJ databases">
        <title>Two draft genome sequences of Pusillimonas sp. strains isolated from a nitrate- and radionuclide-contaminated groundwater in Russia.</title>
        <authorList>
            <person name="Grouzdev D.S."/>
            <person name="Tourova T.P."/>
            <person name="Goeva M.A."/>
            <person name="Babich T.L."/>
            <person name="Sokolova D.S."/>
            <person name="Abdullin R."/>
            <person name="Poltaraus A.B."/>
            <person name="Toshchakov S.V."/>
            <person name="Nazina T.N."/>
        </authorList>
    </citation>
    <scope>NUCLEOTIDE SEQUENCE [LARGE SCALE GENOMIC DNA]</scope>
    <source>
        <strain evidence="3 4">JR1/69-2-13</strain>
    </source>
</reference>
<dbReference type="PANTHER" id="PTHR11941">
    <property type="entry name" value="ENOYL-COA HYDRATASE-RELATED"/>
    <property type="match status" value="1"/>
</dbReference>
<dbReference type="FunFam" id="3.90.226.10:FF:000009">
    <property type="entry name" value="Carnitinyl-CoA dehydratase"/>
    <property type="match status" value="1"/>
</dbReference>
<dbReference type="Gene3D" id="1.10.12.10">
    <property type="entry name" value="Lyase 2-enoyl-coa Hydratase, Chain A, domain 2"/>
    <property type="match status" value="1"/>
</dbReference>
<gene>
    <name evidence="3" type="ORF">CR155_18610</name>
</gene>
<dbReference type="Proteomes" id="UP000234328">
    <property type="component" value="Unassembled WGS sequence"/>
</dbReference>
<organism evidence="3 4">
    <name type="scientific">Pollutimonas nitritireducens</name>
    <dbReference type="NCBI Taxonomy" id="2045209"/>
    <lineage>
        <taxon>Bacteria</taxon>
        <taxon>Pseudomonadati</taxon>
        <taxon>Pseudomonadota</taxon>
        <taxon>Betaproteobacteria</taxon>
        <taxon>Burkholderiales</taxon>
        <taxon>Alcaligenaceae</taxon>
        <taxon>Pollutimonas</taxon>
    </lineage>
</organism>